<feature type="compositionally biased region" description="Basic and acidic residues" evidence="1">
    <location>
        <begin position="1"/>
        <end position="17"/>
    </location>
</feature>
<feature type="compositionally biased region" description="Acidic residues" evidence="1">
    <location>
        <begin position="164"/>
        <end position="183"/>
    </location>
</feature>
<sequence length="205" mass="23220">MVHSEAIVKPKEAEAPAKTKPPSGRNKTLTLGVLKSDRKEPTKKNRHISFNTLVEQCIALEENPRSYFYDEYSDEDDEEDEEDHYAHENIHSLLSPPKQSKHIEKASDKPATIAMISPTHLKTGHEYLLPNYDDVLDGDEEQASELNMRYSVADTEPEMHDLPLDQDDGYDYYDSDEILEGDEPPAYSYSSSKDVGTQGTYGTHL</sequence>
<name>A0AAF0EJA9_9BASI</name>
<evidence type="ECO:0000313" key="3">
    <source>
        <dbReference type="Proteomes" id="UP001213623"/>
    </source>
</evidence>
<accession>A0AAF0EJA9</accession>
<feature type="compositionally biased region" description="Polar residues" evidence="1">
    <location>
        <begin position="188"/>
        <end position="205"/>
    </location>
</feature>
<reference evidence="2" key="1">
    <citation type="submission" date="2023-03" db="EMBL/GenBank/DDBJ databases">
        <title>Mating type loci evolution in Malassezia.</title>
        <authorList>
            <person name="Coelho M.A."/>
        </authorList>
    </citation>
    <scope>NUCLEOTIDE SEQUENCE</scope>
    <source>
        <strain evidence="2">CBS 9557</strain>
    </source>
</reference>
<gene>
    <name evidence="2" type="ORF">MNAN1_000366</name>
</gene>
<dbReference type="EMBL" id="CP119892">
    <property type="protein sequence ID" value="WFD25398.1"/>
    <property type="molecule type" value="Genomic_DNA"/>
</dbReference>
<feature type="region of interest" description="Disordered" evidence="1">
    <location>
        <begin position="153"/>
        <end position="205"/>
    </location>
</feature>
<proteinExistence type="predicted"/>
<feature type="region of interest" description="Disordered" evidence="1">
    <location>
        <begin position="1"/>
        <end position="29"/>
    </location>
</feature>
<evidence type="ECO:0000256" key="1">
    <source>
        <dbReference type="SAM" id="MobiDB-lite"/>
    </source>
</evidence>
<keyword evidence="3" id="KW-1185">Reference proteome</keyword>
<organism evidence="2 3">
    <name type="scientific">Malassezia nana</name>
    <dbReference type="NCBI Taxonomy" id="180528"/>
    <lineage>
        <taxon>Eukaryota</taxon>
        <taxon>Fungi</taxon>
        <taxon>Dikarya</taxon>
        <taxon>Basidiomycota</taxon>
        <taxon>Ustilaginomycotina</taxon>
        <taxon>Malasseziomycetes</taxon>
        <taxon>Malasseziales</taxon>
        <taxon>Malasseziaceae</taxon>
        <taxon>Malassezia</taxon>
    </lineage>
</organism>
<dbReference type="AlphaFoldDB" id="A0AAF0EJA9"/>
<evidence type="ECO:0000313" key="2">
    <source>
        <dbReference type="EMBL" id="WFD25398.1"/>
    </source>
</evidence>
<dbReference type="Proteomes" id="UP001213623">
    <property type="component" value="Chromosome 1"/>
</dbReference>
<protein>
    <submittedName>
        <fullName evidence="2">Uncharacterized protein</fullName>
    </submittedName>
</protein>